<name>A0ABX0J5V6_9BACL</name>
<keyword evidence="4" id="KW-1185">Reference proteome</keyword>
<dbReference type="PANTHER" id="PTHR11113:SF14">
    <property type="entry name" value="N-ACETYLGLUCOSAMINE-6-PHOSPHATE DEACETYLASE"/>
    <property type="match status" value="1"/>
</dbReference>
<gene>
    <name evidence="3" type="ORF">G9U52_11945</name>
</gene>
<sequence length="109" mass="11942">MKQSMAWIARSPGSRQGLLTCKSTDLPGSILMGSSQMLAAGIELLHSKGITSLAEAWEMASARPAKLLNLREHGRLDAGAFADIVLFDLEGEHYHIHIREVYKQGLKVL</sequence>
<dbReference type="RefSeq" id="WP_166149749.1">
    <property type="nucleotide sequence ID" value="NZ_JAAOIW010000004.1"/>
</dbReference>
<feature type="domain" description="Amidohydrolase-related" evidence="2">
    <location>
        <begin position="36"/>
        <end position="93"/>
    </location>
</feature>
<keyword evidence="1" id="KW-0378">Hydrolase</keyword>
<evidence type="ECO:0000259" key="2">
    <source>
        <dbReference type="Pfam" id="PF01979"/>
    </source>
</evidence>
<dbReference type="InterPro" id="IPR006680">
    <property type="entry name" value="Amidohydro-rel"/>
</dbReference>
<dbReference type="PANTHER" id="PTHR11113">
    <property type="entry name" value="N-ACETYLGLUCOSAMINE-6-PHOSPHATE DEACETYLASE"/>
    <property type="match status" value="1"/>
</dbReference>
<dbReference type="EMBL" id="JAAOIW010000004">
    <property type="protein sequence ID" value="NHN30544.1"/>
    <property type="molecule type" value="Genomic_DNA"/>
</dbReference>
<dbReference type="Gene3D" id="2.30.40.10">
    <property type="entry name" value="Urease, subunit C, domain 1"/>
    <property type="match status" value="1"/>
</dbReference>
<protein>
    <submittedName>
        <fullName evidence="3">Amidohydrolase family protein</fullName>
    </submittedName>
</protein>
<accession>A0ABX0J5V6</accession>
<reference evidence="3" key="1">
    <citation type="submission" date="2020-03" db="EMBL/GenBank/DDBJ databases">
        <title>Draft sequencing of Paenibacilllus sp. S3N08.</title>
        <authorList>
            <person name="Kim D.-U."/>
        </authorList>
    </citation>
    <scope>NUCLEOTIDE SEQUENCE</scope>
    <source>
        <strain evidence="3">S3N08</strain>
    </source>
</reference>
<dbReference type="Pfam" id="PF01979">
    <property type="entry name" value="Amidohydro_1"/>
    <property type="match status" value="1"/>
</dbReference>
<dbReference type="Proteomes" id="UP001165962">
    <property type="component" value="Unassembled WGS sequence"/>
</dbReference>
<evidence type="ECO:0000313" key="3">
    <source>
        <dbReference type="EMBL" id="NHN30544.1"/>
    </source>
</evidence>
<evidence type="ECO:0000256" key="1">
    <source>
        <dbReference type="ARBA" id="ARBA00022801"/>
    </source>
</evidence>
<dbReference type="InterPro" id="IPR011059">
    <property type="entry name" value="Metal-dep_hydrolase_composite"/>
</dbReference>
<organism evidence="3 4">
    <name type="scientific">Paenibacillus agricola</name>
    <dbReference type="NCBI Taxonomy" id="2716264"/>
    <lineage>
        <taxon>Bacteria</taxon>
        <taxon>Bacillati</taxon>
        <taxon>Bacillota</taxon>
        <taxon>Bacilli</taxon>
        <taxon>Bacillales</taxon>
        <taxon>Paenibacillaceae</taxon>
        <taxon>Paenibacillus</taxon>
    </lineage>
</organism>
<dbReference type="SUPFAM" id="SSF51338">
    <property type="entry name" value="Composite domain of metallo-dependent hydrolases"/>
    <property type="match status" value="1"/>
</dbReference>
<dbReference type="Gene3D" id="3.20.20.140">
    <property type="entry name" value="Metal-dependent hydrolases"/>
    <property type="match status" value="1"/>
</dbReference>
<evidence type="ECO:0000313" key="4">
    <source>
        <dbReference type="Proteomes" id="UP001165962"/>
    </source>
</evidence>
<comment type="caution">
    <text evidence="3">The sequence shown here is derived from an EMBL/GenBank/DDBJ whole genome shotgun (WGS) entry which is preliminary data.</text>
</comment>
<proteinExistence type="predicted"/>